<accession>A0A4S4NNL8</accession>
<evidence type="ECO:0000313" key="11">
    <source>
        <dbReference type="Proteomes" id="UP000308528"/>
    </source>
</evidence>
<sequence>MAPATTALLLVDLQVDFLPTGMLPVPEGDRVIPLANRLMPHYGTVVATQDWHPANHGSFAANHMWRKPGQVIDLHGLQQVLWPIHCVQETWGSEFAADLRTENIDRIFRKGTDPMIDSYSGFFDNGHRKSTGLADWLKERGITELHVMGLALDYCVKYTVLDGLGEGFNVSLIEDGTRSVELQDGDGLKAIEEMRAAGARVVTADQLRVGP</sequence>
<reference evidence="10 11" key="1">
    <citation type="submission" date="2019-04" db="EMBL/GenBank/DDBJ databases">
        <title>Lewinella litorea sp. nov., isolated from a marine sand.</title>
        <authorList>
            <person name="Yoon J.-H."/>
        </authorList>
    </citation>
    <scope>NUCLEOTIDE SEQUENCE [LARGE SCALE GENOMIC DNA]</scope>
    <source>
        <strain evidence="10 11">HSMS-39</strain>
    </source>
</reference>
<evidence type="ECO:0000256" key="4">
    <source>
        <dbReference type="ARBA" id="ARBA00022801"/>
    </source>
</evidence>
<evidence type="ECO:0000259" key="9">
    <source>
        <dbReference type="Pfam" id="PF00857"/>
    </source>
</evidence>
<comment type="pathway">
    <text evidence="5">Cofactor biosynthesis; nicotinate biosynthesis; nicotinate from nicotinamide: step 1/1.</text>
</comment>
<evidence type="ECO:0000256" key="3">
    <source>
        <dbReference type="ARBA" id="ARBA00022723"/>
    </source>
</evidence>
<evidence type="ECO:0000256" key="1">
    <source>
        <dbReference type="ARBA" id="ARBA00006336"/>
    </source>
</evidence>
<dbReference type="EMBL" id="SRSF01000001">
    <property type="protein sequence ID" value="THH41452.1"/>
    <property type="molecule type" value="Genomic_DNA"/>
</dbReference>
<evidence type="ECO:0000256" key="6">
    <source>
        <dbReference type="ARBA" id="ARBA00039017"/>
    </source>
</evidence>
<dbReference type="Proteomes" id="UP000308528">
    <property type="component" value="Unassembled WGS sequence"/>
</dbReference>
<dbReference type="RefSeq" id="WP_136456284.1">
    <property type="nucleotide sequence ID" value="NZ_SRSF01000001.1"/>
</dbReference>
<evidence type="ECO:0000256" key="8">
    <source>
        <dbReference type="ARBA" id="ARBA00072277"/>
    </source>
</evidence>
<dbReference type="Gene3D" id="3.40.50.850">
    <property type="entry name" value="Isochorismatase-like"/>
    <property type="match status" value="1"/>
</dbReference>
<keyword evidence="3" id="KW-0479">Metal-binding</keyword>
<dbReference type="SUPFAM" id="SSF52499">
    <property type="entry name" value="Isochorismatase-like hydrolases"/>
    <property type="match status" value="1"/>
</dbReference>
<dbReference type="OrthoDB" id="9791276at2"/>
<dbReference type="AlphaFoldDB" id="A0A4S4NNL8"/>
<dbReference type="InterPro" id="IPR036380">
    <property type="entry name" value="Isochorismatase-like_sf"/>
</dbReference>
<keyword evidence="4 10" id="KW-0378">Hydrolase</keyword>
<dbReference type="PANTHER" id="PTHR11080">
    <property type="entry name" value="PYRAZINAMIDASE/NICOTINAMIDASE"/>
    <property type="match status" value="1"/>
</dbReference>
<dbReference type="InterPro" id="IPR000868">
    <property type="entry name" value="Isochorismatase-like_dom"/>
</dbReference>
<dbReference type="NCBIfam" id="NF008623">
    <property type="entry name" value="PRK11609.1"/>
    <property type="match status" value="1"/>
</dbReference>
<gene>
    <name evidence="10" type="primary">pncA</name>
    <name evidence="10" type="ORF">E4021_02310</name>
</gene>
<dbReference type="EC" id="3.5.1.19" evidence="6"/>
<dbReference type="CDD" id="cd01011">
    <property type="entry name" value="nicotinamidase"/>
    <property type="match status" value="1"/>
</dbReference>
<evidence type="ECO:0000256" key="2">
    <source>
        <dbReference type="ARBA" id="ARBA00022642"/>
    </source>
</evidence>
<name>A0A4S4NNL8_9BACT</name>
<proteinExistence type="inferred from homology"/>
<evidence type="ECO:0000256" key="7">
    <source>
        <dbReference type="ARBA" id="ARBA00043224"/>
    </source>
</evidence>
<protein>
    <recommendedName>
        <fullName evidence="8">Nicotinamidase</fullName>
        <ecNumber evidence="6">3.5.1.19</ecNumber>
    </recommendedName>
    <alternativeName>
        <fullName evidence="7">Nicotinamide deamidase</fullName>
    </alternativeName>
</protein>
<dbReference type="PANTHER" id="PTHR11080:SF2">
    <property type="entry name" value="LD05707P"/>
    <property type="match status" value="1"/>
</dbReference>
<organism evidence="10 11">
    <name type="scientific">Neolewinella litorea</name>
    <dbReference type="NCBI Taxonomy" id="2562452"/>
    <lineage>
        <taxon>Bacteria</taxon>
        <taxon>Pseudomonadati</taxon>
        <taxon>Bacteroidota</taxon>
        <taxon>Saprospiria</taxon>
        <taxon>Saprospirales</taxon>
        <taxon>Lewinellaceae</taxon>
        <taxon>Neolewinella</taxon>
    </lineage>
</organism>
<evidence type="ECO:0000313" key="10">
    <source>
        <dbReference type="EMBL" id="THH41452.1"/>
    </source>
</evidence>
<dbReference type="FunFam" id="3.40.50.850:FF:000006">
    <property type="entry name" value="Bifunctional pyrazinamidase/nicotinamidase"/>
    <property type="match status" value="1"/>
</dbReference>
<comment type="similarity">
    <text evidence="1">Belongs to the isochorismatase family.</text>
</comment>
<evidence type="ECO:0000256" key="5">
    <source>
        <dbReference type="ARBA" id="ARBA00037900"/>
    </source>
</evidence>
<comment type="caution">
    <text evidence="10">The sequence shown here is derived from an EMBL/GenBank/DDBJ whole genome shotgun (WGS) entry which is preliminary data.</text>
</comment>
<dbReference type="Pfam" id="PF00857">
    <property type="entry name" value="Isochorismatase"/>
    <property type="match status" value="1"/>
</dbReference>
<dbReference type="GO" id="GO:0019363">
    <property type="term" value="P:pyridine nucleotide biosynthetic process"/>
    <property type="evidence" value="ECO:0007669"/>
    <property type="project" value="UniProtKB-KW"/>
</dbReference>
<dbReference type="GO" id="GO:0046872">
    <property type="term" value="F:metal ion binding"/>
    <property type="evidence" value="ECO:0007669"/>
    <property type="project" value="UniProtKB-KW"/>
</dbReference>
<keyword evidence="2" id="KW-0662">Pyridine nucleotide biosynthesis</keyword>
<keyword evidence="11" id="KW-1185">Reference proteome</keyword>
<dbReference type="GO" id="GO:0008936">
    <property type="term" value="F:nicotinamidase activity"/>
    <property type="evidence" value="ECO:0007669"/>
    <property type="project" value="UniProtKB-EC"/>
</dbReference>
<feature type="domain" description="Isochorismatase-like" evidence="9">
    <location>
        <begin position="6"/>
        <end position="206"/>
    </location>
</feature>
<dbReference type="InterPro" id="IPR052347">
    <property type="entry name" value="Isochorismatase_Nicotinamidase"/>
</dbReference>